<reference evidence="1 2" key="1">
    <citation type="submission" date="2021-06" db="EMBL/GenBank/DDBJ databases">
        <title>Caerostris extrusa draft genome.</title>
        <authorList>
            <person name="Kono N."/>
            <person name="Arakawa K."/>
        </authorList>
    </citation>
    <scope>NUCLEOTIDE SEQUENCE [LARGE SCALE GENOMIC DNA]</scope>
</reference>
<comment type="caution">
    <text evidence="1">The sequence shown here is derived from an EMBL/GenBank/DDBJ whole genome shotgun (WGS) entry which is preliminary data.</text>
</comment>
<keyword evidence="2" id="KW-1185">Reference proteome</keyword>
<accession>A0AAV4VLK7</accession>
<organism evidence="1 2">
    <name type="scientific">Caerostris extrusa</name>
    <name type="common">Bark spider</name>
    <name type="synonym">Caerostris bankana</name>
    <dbReference type="NCBI Taxonomy" id="172846"/>
    <lineage>
        <taxon>Eukaryota</taxon>
        <taxon>Metazoa</taxon>
        <taxon>Ecdysozoa</taxon>
        <taxon>Arthropoda</taxon>
        <taxon>Chelicerata</taxon>
        <taxon>Arachnida</taxon>
        <taxon>Araneae</taxon>
        <taxon>Araneomorphae</taxon>
        <taxon>Entelegynae</taxon>
        <taxon>Araneoidea</taxon>
        <taxon>Araneidae</taxon>
        <taxon>Caerostris</taxon>
    </lineage>
</organism>
<gene>
    <name evidence="1" type="ORF">CEXT_260321</name>
</gene>
<dbReference type="AlphaFoldDB" id="A0AAV4VLK7"/>
<evidence type="ECO:0000313" key="1">
    <source>
        <dbReference type="EMBL" id="GIY71112.1"/>
    </source>
</evidence>
<sequence>MSLRNSTINCCEQQNALNEKLQWMTQSIPLSPQDSVLSRRFPGEMLLREDLTIFFVTLYQRRKKGQLTSKD</sequence>
<proteinExistence type="predicted"/>
<protein>
    <submittedName>
        <fullName evidence="1">Uncharacterized protein</fullName>
    </submittedName>
</protein>
<name>A0AAV4VLK7_CAEEX</name>
<dbReference type="EMBL" id="BPLR01014756">
    <property type="protein sequence ID" value="GIY71112.1"/>
    <property type="molecule type" value="Genomic_DNA"/>
</dbReference>
<dbReference type="Proteomes" id="UP001054945">
    <property type="component" value="Unassembled WGS sequence"/>
</dbReference>
<evidence type="ECO:0000313" key="2">
    <source>
        <dbReference type="Proteomes" id="UP001054945"/>
    </source>
</evidence>